<proteinExistence type="predicted"/>
<dbReference type="InterPro" id="IPR018247">
    <property type="entry name" value="EF_Hand_1_Ca_BS"/>
</dbReference>
<evidence type="ECO:0000256" key="2">
    <source>
        <dbReference type="SAM" id="SignalP"/>
    </source>
</evidence>
<dbReference type="RefSeq" id="WP_160681850.1">
    <property type="nucleotide sequence ID" value="NZ_WTYW01000001.1"/>
</dbReference>
<feature type="region of interest" description="Disordered" evidence="1">
    <location>
        <begin position="35"/>
        <end position="61"/>
    </location>
</feature>
<feature type="region of interest" description="Disordered" evidence="1">
    <location>
        <begin position="77"/>
        <end position="146"/>
    </location>
</feature>
<keyword evidence="4" id="KW-1185">Reference proteome</keyword>
<dbReference type="OrthoDB" id="7427830at2"/>
<evidence type="ECO:0008006" key="5">
    <source>
        <dbReference type="Google" id="ProtNLM"/>
    </source>
</evidence>
<organism evidence="3 4">
    <name type="scientific">Parapontixanthobacter aurantiacus</name>
    <dbReference type="NCBI Taxonomy" id="1463599"/>
    <lineage>
        <taxon>Bacteria</taxon>
        <taxon>Pseudomonadati</taxon>
        <taxon>Pseudomonadota</taxon>
        <taxon>Alphaproteobacteria</taxon>
        <taxon>Sphingomonadales</taxon>
        <taxon>Erythrobacteraceae</taxon>
        <taxon>Parapontixanthobacter</taxon>
    </lineage>
</organism>
<comment type="caution">
    <text evidence="3">The sequence shown here is derived from an EMBL/GenBank/DDBJ whole genome shotgun (WGS) entry which is preliminary data.</text>
</comment>
<protein>
    <recommendedName>
        <fullName evidence="5">EF hand</fullName>
    </recommendedName>
</protein>
<keyword evidence="2" id="KW-0732">Signal</keyword>
<evidence type="ECO:0000256" key="1">
    <source>
        <dbReference type="SAM" id="MobiDB-lite"/>
    </source>
</evidence>
<dbReference type="InterPro" id="IPR011992">
    <property type="entry name" value="EF-hand-dom_pair"/>
</dbReference>
<dbReference type="EMBL" id="WTYW01000001">
    <property type="protein sequence ID" value="MXO85445.1"/>
    <property type="molecule type" value="Genomic_DNA"/>
</dbReference>
<dbReference type="Gene3D" id="1.10.238.10">
    <property type="entry name" value="EF-hand"/>
    <property type="match status" value="1"/>
</dbReference>
<evidence type="ECO:0000313" key="4">
    <source>
        <dbReference type="Proteomes" id="UP000433104"/>
    </source>
</evidence>
<sequence>MRNSLILAAAASALALSACGEGEPLDDVDEINDIAEEDGADDAYPVGGDLTSEQQASYDAMDRQAVSDEYDANQDAMMADGTMSGSSSGTMASDTSSMSDDAAMSGGMADSGSGNMADSGDAMQGSSGNMQSGNMASNNGQSVEPLRPRSQMDFAFLDRNSDGELSVAEYAIWAVRANPRTDAPNDARPPYMTTAQINEAGTTFFYFDEDGDSYLSESEFMNARNSARTPGGTS</sequence>
<gene>
    <name evidence="3" type="ORF">GRI38_05320</name>
</gene>
<dbReference type="AlphaFoldDB" id="A0A844ZC14"/>
<reference evidence="3 4" key="1">
    <citation type="submission" date="2019-12" db="EMBL/GenBank/DDBJ databases">
        <title>Genomic-based taxomic classification of the family Erythrobacteraceae.</title>
        <authorList>
            <person name="Xu L."/>
        </authorList>
    </citation>
    <scope>NUCLEOTIDE SEQUENCE [LARGE SCALE GENOMIC DNA]</scope>
    <source>
        <strain evidence="3 4">MCCC 1A09962</strain>
    </source>
</reference>
<dbReference type="Proteomes" id="UP000433104">
    <property type="component" value="Unassembled WGS sequence"/>
</dbReference>
<feature type="compositionally biased region" description="Polar residues" evidence="1">
    <location>
        <begin position="124"/>
        <end position="142"/>
    </location>
</feature>
<feature type="signal peptide" evidence="2">
    <location>
        <begin position="1"/>
        <end position="20"/>
    </location>
</feature>
<dbReference type="PROSITE" id="PS00018">
    <property type="entry name" value="EF_HAND_1"/>
    <property type="match status" value="1"/>
</dbReference>
<dbReference type="SUPFAM" id="SSF47473">
    <property type="entry name" value="EF-hand"/>
    <property type="match status" value="1"/>
</dbReference>
<feature type="compositionally biased region" description="Low complexity" evidence="1">
    <location>
        <begin position="77"/>
        <end position="114"/>
    </location>
</feature>
<accession>A0A844ZC14</accession>
<dbReference type="PROSITE" id="PS51257">
    <property type="entry name" value="PROKAR_LIPOPROTEIN"/>
    <property type="match status" value="1"/>
</dbReference>
<evidence type="ECO:0000313" key="3">
    <source>
        <dbReference type="EMBL" id="MXO85445.1"/>
    </source>
</evidence>
<feature type="chain" id="PRO_5032917404" description="EF hand" evidence="2">
    <location>
        <begin position="21"/>
        <end position="234"/>
    </location>
</feature>
<name>A0A844ZC14_9SPHN</name>